<name>A0A2S0NGE9_9HYPH</name>
<dbReference type="EC" id="3.1.2.6" evidence="7"/>
<keyword evidence="6 7" id="KW-0862">Zinc</keyword>
<dbReference type="GO" id="GO:0004416">
    <property type="term" value="F:hydroxyacylglutathione hydrolase activity"/>
    <property type="evidence" value="ECO:0007669"/>
    <property type="project" value="UniProtKB-UniRule"/>
</dbReference>
<dbReference type="Proteomes" id="UP000237889">
    <property type="component" value="Chromosome"/>
</dbReference>
<feature type="binding site" evidence="7">
    <location>
        <position position="133"/>
    </location>
    <ligand>
        <name>Zn(2+)</name>
        <dbReference type="ChEBI" id="CHEBI:29105"/>
        <label>1</label>
    </ligand>
</feature>
<evidence type="ECO:0000256" key="7">
    <source>
        <dbReference type="HAMAP-Rule" id="MF_01374"/>
    </source>
</evidence>
<comment type="function">
    <text evidence="7">Thiolesterase that catalyzes the hydrolysis of S-D-lactoyl-glutathione to form glutathione and D-lactic acid.</text>
</comment>
<dbReference type="NCBIfam" id="TIGR03413">
    <property type="entry name" value="GSH_gloB"/>
    <property type="match status" value="1"/>
</dbReference>
<sequence>MAADVHMFTCLSDNFGALIHDRATGATAAIDVPEAEPVLAAAREKGWTISHILVTHHHPDHVQGIEAVKAATKAHVVANAADAHRIPLVDEMVAPGGKARFGSLEADVIDTPGHTVGHIVYHFASEKILFSGDTLFSLGCGRLFEGTPQQMWEALKVLRALPDDTAVYCGHEYTASNATFSLTVDPDNAALKARAEEVFRLREAGQPTLPTTIGREKATNPFLRADDAAIAAVLGMRGRLPAEVFAELRERKNKA</sequence>
<evidence type="ECO:0000256" key="6">
    <source>
        <dbReference type="ARBA" id="ARBA00022833"/>
    </source>
</evidence>
<feature type="binding site" evidence="7">
    <location>
        <position position="56"/>
    </location>
    <ligand>
        <name>Zn(2+)</name>
        <dbReference type="ChEBI" id="CHEBI:29105"/>
        <label>1</label>
    </ligand>
</feature>
<keyword evidence="5 7" id="KW-0378">Hydrolase</keyword>
<dbReference type="GO" id="GO:0019243">
    <property type="term" value="P:methylglyoxal catabolic process to D-lactate via S-lactoyl-glutathione"/>
    <property type="evidence" value="ECO:0007669"/>
    <property type="project" value="UniProtKB-UniRule"/>
</dbReference>
<dbReference type="SUPFAM" id="SSF56281">
    <property type="entry name" value="Metallo-hydrolase/oxidoreductase"/>
    <property type="match status" value="1"/>
</dbReference>
<evidence type="ECO:0000256" key="5">
    <source>
        <dbReference type="ARBA" id="ARBA00022801"/>
    </source>
</evidence>
<feature type="binding site" evidence="7">
    <location>
        <position position="133"/>
    </location>
    <ligand>
        <name>Zn(2+)</name>
        <dbReference type="ChEBI" id="CHEBI:29105"/>
        <label>2</label>
    </ligand>
</feature>
<dbReference type="EMBL" id="CP027668">
    <property type="protein sequence ID" value="AVO47250.1"/>
    <property type="molecule type" value="Genomic_DNA"/>
</dbReference>
<evidence type="ECO:0000313" key="9">
    <source>
        <dbReference type="EMBL" id="AVO47250.1"/>
    </source>
</evidence>
<dbReference type="SMART" id="SM00849">
    <property type="entry name" value="Lactamase_B"/>
    <property type="match status" value="1"/>
</dbReference>
<dbReference type="InterPro" id="IPR032282">
    <property type="entry name" value="HAGH_C"/>
</dbReference>
<dbReference type="HAMAP" id="MF_01374">
    <property type="entry name" value="Glyoxalase_2"/>
    <property type="match status" value="1"/>
</dbReference>
<keyword evidence="4 7" id="KW-0479">Metal-binding</keyword>
<gene>
    <name evidence="7 9" type="primary">gloB</name>
    <name evidence="9" type="ORF">C6569_20610</name>
</gene>
<organism evidence="9 10">
    <name type="scientific">Phreatobacter cathodiphilus</name>
    <dbReference type="NCBI Taxonomy" id="1868589"/>
    <lineage>
        <taxon>Bacteria</taxon>
        <taxon>Pseudomonadati</taxon>
        <taxon>Pseudomonadota</taxon>
        <taxon>Alphaproteobacteria</taxon>
        <taxon>Hyphomicrobiales</taxon>
        <taxon>Phreatobacteraceae</taxon>
        <taxon>Phreatobacter</taxon>
    </lineage>
</organism>
<accession>A0A2S0NGE9</accession>
<dbReference type="InterPro" id="IPR050110">
    <property type="entry name" value="Glyoxalase_II_hydrolase"/>
</dbReference>
<feature type="binding site" evidence="7">
    <location>
        <position position="114"/>
    </location>
    <ligand>
        <name>Zn(2+)</name>
        <dbReference type="ChEBI" id="CHEBI:29105"/>
        <label>1</label>
    </ligand>
</feature>
<dbReference type="InterPro" id="IPR017782">
    <property type="entry name" value="Hydroxyacylglutathione_Hdrlase"/>
</dbReference>
<feature type="domain" description="Metallo-beta-lactamase" evidence="8">
    <location>
        <begin position="13"/>
        <end position="171"/>
    </location>
</feature>
<dbReference type="GO" id="GO:0046872">
    <property type="term" value="F:metal ion binding"/>
    <property type="evidence" value="ECO:0007669"/>
    <property type="project" value="UniProtKB-KW"/>
</dbReference>
<dbReference type="InterPro" id="IPR036866">
    <property type="entry name" value="RibonucZ/Hydroxyglut_hydro"/>
</dbReference>
<dbReference type="KEGG" id="phr:C6569_20610"/>
<evidence type="ECO:0000256" key="4">
    <source>
        <dbReference type="ARBA" id="ARBA00022723"/>
    </source>
</evidence>
<comment type="catalytic activity">
    <reaction evidence="1 7">
        <text>an S-(2-hydroxyacyl)glutathione + H2O = a 2-hydroxy carboxylate + glutathione + H(+)</text>
        <dbReference type="Rhea" id="RHEA:21864"/>
        <dbReference type="ChEBI" id="CHEBI:15377"/>
        <dbReference type="ChEBI" id="CHEBI:15378"/>
        <dbReference type="ChEBI" id="CHEBI:57925"/>
        <dbReference type="ChEBI" id="CHEBI:58896"/>
        <dbReference type="ChEBI" id="CHEBI:71261"/>
        <dbReference type="EC" id="3.1.2.6"/>
    </reaction>
</comment>
<dbReference type="UniPathway" id="UPA00619">
    <property type="reaction ID" value="UER00676"/>
</dbReference>
<proteinExistence type="inferred from homology"/>
<dbReference type="Pfam" id="PF00753">
    <property type="entry name" value="Lactamase_B"/>
    <property type="match status" value="1"/>
</dbReference>
<comment type="pathway">
    <text evidence="2 7">Secondary metabolite metabolism; methylglyoxal degradation; (R)-lactate from methylglyoxal: step 2/2.</text>
</comment>
<keyword evidence="10" id="KW-1185">Reference proteome</keyword>
<feature type="binding site" evidence="7">
    <location>
        <position position="58"/>
    </location>
    <ligand>
        <name>Zn(2+)</name>
        <dbReference type="ChEBI" id="CHEBI:29105"/>
        <label>1</label>
    </ligand>
</feature>
<feature type="binding site" evidence="7">
    <location>
        <position position="171"/>
    </location>
    <ligand>
        <name>Zn(2+)</name>
        <dbReference type="ChEBI" id="CHEBI:29105"/>
        <label>2</label>
    </ligand>
</feature>
<dbReference type="InterPro" id="IPR001279">
    <property type="entry name" value="Metallo-B-lactamas"/>
</dbReference>
<dbReference type="PANTHER" id="PTHR43705:SF1">
    <property type="entry name" value="HYDROXYACYLGLUTATHIONE HYDROLASE GLOB"/>
    <property type="match status" value="1"/>
</dbReference>
<comment type="cofactor">
    <cofactor evidence="7">
        <name>Zn(2+)</name>
        <dbReference type="ChEBI" id="CHEBI:29105"/>
    </cofactor>
    <text evidence="7">Binds 2 Zn(2+) ions per subunit.</text>
</comment>
<evidence type="ECO:0000313" key="10">
    <source>
        <dbReference type="Proteomes" id="UP000237889"/>
    </source>
</evidence>
<evidence type="ECO:0000256" key="3">
    <source>
        <dbReference type="ARBA" id="ARBA00006759"/>
    </source>
</evidence>
<reference evidence="9 10" key="1">
    <citation type="submission" date="2018-03" db="EMBL/GenBank/DDBJ databases">
        <title>Genome sequencing of Phreatobacter sp.</title>
        <authorList>
            <person name="Kim S.-J."/>
            <person name="Heo J."/>
            <person name="Kwon S.-W."/>
        </authorList>
    </citation>
    <scope>NUCLEOTIDE SEQUENCE [LARGE SCALE GENOMIC DNA]</scope>
    <source>
        <strain evidence="9 10">S-12</strain>
    </source>
</reference>
<comment type="subunit">
    <text evidence="7">Monomer.</text>
</comment>
<dbReference type="PANTHER" id="PTHR43705">
    <property type="entry name" value="HYDROXYACYLGLUTATHIONE HYDROLASE"/>
    <property type="match status" value="1"/>
</dbReference>
<dbReference type="Gene3D" id="3.60.15.10">
    <property type="entry name" value="Ribonuclease Z/Hydroxyacylglutathione hydrolase-like"/>
    <property type="match status" value="1"/>
</dbReference>
<evidence type="ECO:0000256" key="1">
    <source>
        <dbReference type="ARBA" id="ARBA00001623"/>
    </source>
</evidence>
<dbReference type="AlphaFoldDB" id="A0A2S0NGE9"/>
<dbReference type="OrthoDB" id="9802248at2"/>
<feature type="binding site" evidence="7">
    <location>
        <position position="60"/>
    </location>
    <ligand>
        <name>Zn(2+)</name>
        <dbReference type="ChEBI" id="CHEBI:29105"/>
        <label>2</label>
    </ligand>
</feature>
<comment type="similarity">
    <text evidence="3 7">Belongs to the metallo-beta-lactamase superfamily. Glyoxalase II family.</text>
</comment>
<dbReference type="InterPro" id="IPR035680">
    <property type="entry name" value="Clx_II_MBL"/>
</dbReference>
<dbReference type="CDD" id="cd07723">
    <property type="entry name" value="hydroxyacylglutathione_hydrolase_MBL-fold"/>
    <property type="match status" value="1"/>
</dbReference>
<dbReference type="PIRSF" id="PIRSF005457">
    <property type="entry name" value="Glx"/>
    <property type="match status" value="1"/>
</dbReference>
<dbReference type="Pfam" id="PF16123">
    <property type="entry name" value="HAGH_C"/>
    <property type="match status" value="1"/>
</dbReference>
<protein>
    <recommendedName>
        <fullName evidence="7">Hydroxyacylglutathione hydrolase</fullName>
        <ecNumber evidence="7">3.1.2.6</ecNumber>
    </recommendedName>
    <alternativeName>
        <fullName evidence="7">Glyoxalase II</fullName>
        <shortName evidence="7">Glx II</shortName>
    </alternativeName>
</protein>
<dbReference type="RefSeq" id="WP_106750620.1">
    <property type="nucleotide sequence ID" value="NZ_CP027668.1"/>
</dbReference>
<evidence type="ECO:0000259" key="8">
    <source>
        <dbReference type="SMART" id="SM00849"/>
    </source>
</evidence>
<feature type="binding site" evidence="7">
    <location>
        <position position="61"/>
    </location>
    <ligand>
        <name>Zn(2+)</name>
        <dbReference type="ChEBI" id="CHEBI:29105"/>
        <label>2</label>
    </ligand>
</feature>
<evidence type="ECO:0000256" key="2">
    <source>
        <dbReference type="ARBA" id="ARBA00004963"/>
    </source>
</evidence>